<organism evidence="2 3">
    <name type="scientific">Prosthecodimorpha staleyi</name>
    <dbReference type="NCBI Taxonomy" id="2840188"/>
    <lineage>
        <taxon>Bacteria</taxon>
        <taxon>Pseudomonadati</taxon>
        <taxon>Pseudomonadota</taxon>
        <taxon>Alphaproteobacteria</taxon>
        <taxon>Hyphomicrobiales</taxon>
        <taxon>Ancalomicrobiaceae</taxon>
        <taxon>Prosthecodimorpha</taxon>
    </lineage>
</organism>
<sequence>MNKPIAALGLAAVLLAAIGFSEARPVPPQPVETTAAGAELYRPHQAFSLKLGSKHAVGHFAAERGACALTVMLAETVDVDGRDRVTTAARFRAVLAAQAQTVIESEEAAATITCGAAAETVAVQTQAKAPARQSGL</sequence>
<comment type="caution">
    <text evidence="2">The sequence shown here is derived from an EMBL/GenBank/DDBJ whole genome shotgun (WGS) entry which is preliminary data.</text>
</comment>
<feature type="signal peptide" evidence="1">
    <location>
        <begin position="1"/>
        <end position="23"/>
    </location>
</feature>
<evidence type="ECO:0000313" key="3">
    <source>
        <dbReference type="Proteomes" id="UP000766595"/>
    </source>
</evidence>
<proteinExistence type="predicted"/>
<feature type="chain" id="PRO_5038065536" evidence="1">
    <location>
        <begin position="24"/>
        <end position="136"/>
    </location>
</feature>
<evidence type="ECO:0000256" key="1">
    <source>
        <dbReference type="SAM" id="SignalP"/>
    </source>
</evidence>
<dbReference type="AlphaFoldDB" id="A0A947GDD1"/>
<dbReference type="EMBL" id="JAHHZF010000001">
    <property type="protein sequence ID" value="MBT9288140.1"/>
    <property type="molecule type" value="Genomic_DNA"/>
</dbReference>
<accession>A0A947GDD1</accession>
<gene>
    <name evidence="2" type="ORF">KL771_01680</name>
</gene>
<keyword evidence="1" id="KW-0732">Signal</keyword>
<keyword evidence="3" id="KW-1185">Reference proteome</keyword>
<name>A0A947GDD1_9HYPH</name>
<dbReference type="Proteomes" id="UP000766595">
    <property type="component" value="Unassembled WGS sequence"/>
</dbReference>
<reference evidence="2 3" key="1">
    <citation type="submission" date="2021-06" db="EMBL/GenBank/DDBJ databases">
        <authorList>
            <person name="Grouzdev D.S."/>
            <person name="Koziaeva V."/>
        </authorList>
    </citation>
    <scope>NUCLEOTIDE SEQUENCE [LARGE SCALE GENOMIC DNA]</scope>
    <source>
        <strain evidence="2 3">22</strain>
    </source>
</reference>
<protein>
    <submittedName>
        <fullName evidence="2">Uncharacterized protein</fullName>
    </submittedName>
</protein>
<dbReference type="RefSeq" id="WP_261966828.1">
    <property type="nucleotide sequence ID" value="NZ_JAHHZF010000001.1"/>
</dbReference>
<evidence type="ECO:0000313" key="2">
    <source>
        <dbReference type="EMBL" id="MBT9288140.1"/>
    </source>
</evidence>